<comment type="caution">
    <text evidence="2">The sequence shown here is derived from an EMBL/GenBank/DDBJ whole genome shotgun (WGS) entry which is preliminary data.</text>
</comment>
<dbReference type="Proteomes" id="UP001521931">
    <property type="component" value="Unassembled WGS sequence"/>
</dbReference>
<accession>A0ABS9Q706</accession>
<reference evidence="2 3" key="1">
    <citation type="submission" date="2022-02" db="EMBL/GenBank/DDBJ databases">
        <title>Uncovering new skin microbiome diversity through culturing and metagenomics.</title>
        <authorList>
            <person name="Conlan S."/>
            <person name="Deming C."/>
            <person name="Nisc Comparative Sequencing Program N."/>
            <person name="Segre J.A."/>
        </authorList>
    </citation>
    <scope>NUCLEOTIDE SEQUENCE [LARGE SCALE GENOMIC DNA]</scope>
    <source>
        <strain evidence="2 3">ACRQZ</strain>
    </source>
</reference>
<gene>
    <name evidence="2" type="ORF">MHL29_17430</name>
</gene>
<dbReference type="RefSeq" id="WP_239266488.1">
    <property type="nucleotide sequence ID" value="NZ_JAKRCV010000093.1"/>
</dbReference>
<proteinExistence type="predicted"/>
<protein>
    <submittedName>
        <fullName evidence="2">TniB family NTP-binding protein</fullName>
    </submittedName>
</protein>
<evidence type="ECO:0000256" key="1">
    <source>
        <dbReference type="SAM" id="MobiDB-lite"/>
    </source>
</evidence>
<evidence type="ECO:0000313" key="3">
    <source>
        <dbReference type="Proteomes" id="UP001521931"/>
    </source>
</evidence>
<feature type="region of interest" description="Disordered" evidence="1">
    <location>
        <begin position="335"/>
        <end position="362"/>
    </location>
</feature>
<dbReference type="Pfam" id="PF05621">
    <property type="entry name" value="TniB"/>
    <property type="match status" value="1"/>
</dbReference>
<dbReference type="InterPro" id="IPR008868">
    <property type="entry name" value="TniB"/>
</dbReference>
<evidence type="ECO:0000313" key="2">
    <source>
        <dbReference type="EMBL" id="MCG7323657.1"/>
    </source>
</evidence>
<dbReference type="InterPro" id="IPR027417">
    <property type="entry name" value="P-loop_NTPase"/>
</dbReference>
<keyword evidence="3" id="KW-1185">Reference proteome</keyword>
<organism evidence="2 3">
    <name type="scientific">Arsenicicoccus bolidensis</name>
    <dbReference type="NCBI Taxonomy" id="229480"/>
    <lineage>
        <taxon>Bacteria</taxon>
        <taxon>Bacillati</taxon>
        <taxon>Actinomycetota</taxon>
        <taxon>Actinomycetes</taxon>
        <taxon>Micrococcales</taxon>
        <taxon>Intrasporangiaceae</taxon>
        <taxon>Arsenicicoccus</taxon>
    </lineage>
</organism>
<name>A0ABS9Q706_9MICO</name>
<sequence>MRAEQLHRAAVQYASPSPAPQAPPLDALVGLSVSRREEFARQSRRWLNGRYFDSARDRRLRADFDDFVEDNHDSFIGTRDLLILTGDNCLGKSTLLTTWAMRHHLQVIGEWTDPDCQPRHQHHSGPGEVLTVPTVPVLLLSLPADTTVAKFDQQLFLALCYSSTAFKQGHYLDVLRRHRVGVVIIDDLHLLATTDKRGRHVLDHIKEMLTAVGEHGISVIVAGAHLHRHPIMDDPQVTRRAREHQIQPYCADTGTDRESWQWFLKEAEDHIRPLLPRLEPGTLYNDLAPAALERSNGVMRDVVTLLKQAPVHAIRDGSWTITTQHLDAAQLSIDSQRRAEARKQRAASTTGQGRARPLRAGA</sequence>
<dbReference type="EMBL" id="JAKRCV010000093">
    <property type="protein sequence ID" value="MCG7323657.1"/>
    <property type="molecule type" value="Genomic_DNA"/>
</dbReference>
<dbReference type="SUPFAM" id="SSF52540">
    <property type="entry name" value="P-loop containing nucleoside triphosphate hydrolases"/>
    <property type="match status" value="1"/>
</dbReference>